<dbReference type="AlphaFoldDB" id="U3P840"/>
<feature type="transmembrane region" description="Helical" evidence="1">
    <location>
        <begin position="21"/>
        <end position="42"/>
    </location>
</feature>
<dbReference type="KEGG" id="lxy:O159_19570"/>
<proteinExistence type="predicted"/>
<dbReference type="Proteomes" id="UP000016743">
    <property type="component" value="Chromosome"/>
</dbReference>
<organism evidence="2 3">
    <name type="scientific">Leifsonia xyli subsp. cynodontis DSM 46306</name>
    <dbReference type="NCBI Taxonomy" id="1389489"/>
    <lineage>
        <taxon>Bacteria</taxon>
        <taxon>Bacillati</taxon>
        <taxon>Actinomycetota</taxon>
        <taxon>Actinomycetes</taxon>
        <taxon>Micrococcales</taxon>
        <taxon>Microbacteriaceae</taxon>
        <taxon>Leifsonia</taxon>
    </lineage>
</organism>
<keyword evidence="1" id="KW-1133">Transmembrane helix</keyword>
<accession>U3P840</accession>
<dbReference type="PATRIC" id="fig|1389489.3.peg.1882"/>
<evidence type="ECO:0000256" key="1">
    <source>
        <dbReference type="SAM" id="Phobius"/>
    </source>
</evidence>
<evidence type="ECO:0000313" key="3">
    <source>
        <dbReference type="Proteomes" id="UP000016743"/>
    </source>
</evidence>
<keyword evidence="1" id="KW-0472">Membrane</keyword>
<protein>
    <submittedName>
        <fullName evidence="2">Uncharacterized protein</fullName>
    </submittedName>
</protein>
<dbReference type="HOGENOM" id="CLU_2807186_0_0_11"/>
<feature type="transmembrane region" description="Helical" evidence="1">
    <location>
        <begin position="48"/>
        <end position="65"/>
    </location>
</feature>
<sequence length="67" mass="7486">MTEMRAHHSRYSHRRYGDVDLLSVALLVVAAVAIVLVLIGVVPGDVSPWWVLLPLGLAVWNILTLRR</sequence>
<name>U3P840_LEIXC</name>
<gene>
    <name evidence="2" type="ORF">O159_19570</name>
</gene>
<keyword evidence="3" id="KW-1185">Reference proteome</keyword>
<keyword evidence="1" id="KW-0812">Transmembrane</keyword>
<reference evidence="2 3" key="1">
    <citation type="journal article" date="2013" name="Genome Announc.">
        <title>Complete Genome Sequence of Leifsonia xyli subsp. cynodontis Strain DSM46306, a Gram-Positive Bacterial Pathogen of Grasses.</title>
        <authorList>
            <person name="Monteiro-Vitorello C.B."/>
            <person name="Zerillo M.M."/>
            <person name="Van Sluys M.A."/>
            <person name="Camargo L.E."/>
            <person name="Kitajima J.P."/>
        </authorList>
    </citation>
    <scope>NUCLEOTIDE SEQUENCE [LARGE SCALE GENOMIC DNA]</scope>
    <source>
        <strain evidence="2 3">DSM 46306</strain>
    </source>
</reference>
<evidence type="ECO:0000313" key="2">
    <source>
        <dbReference type="EMBL" id="AGW41971.1"/>
    </source>
</evidence>
<dbReference type="EMBL" id="CP006734">
    <property type="protein sequence ID" value="AGW41971.1"/>
    <property type="molecule type" value="Genomic_DNA"/>
</dbReference>